<proteinExistence type="predicted"/>
<organism evidence="2 3">
    <name type="scientific">Microlunatus spumicola</name>
    <dbReference type="NCBI Taxonomy" id="81499"/>
    <lineage>
        <taxon>Bacteria</taxon>
        <taxon>Bacillati</taxon>
        <taxon>Actinomycetota</taxon>
        <taxon>Actinomycetes</taxon>
        <taxon>Propionibacteriales</taxon>
        <taxon>Propionibacteriaceae</taxon>
        <taxon>Microlunatus</taxon>
    </lineage>
</organism>
<feature type="transmembrane region" description="Helical" evidence="1">
    <location>
        <begin position="132"/>
        <end position="152"/>
    </location>
</feature>
<evidence type="ECO:0000256" key="1">
    <source>
        <dbReference type="SAM" id="Phobius"/>
    </source>
</evidence>
<dbReference type="Proteomes" id="UP001500767">
    <property type="component" value="Unassembled WGS sequence"/>
</dbReference>
<feature type="transmembrane region" description="Helical" evidence="1">
    <location>
        <begin position="101"/>
        <end position="120"/>
    </location>
</feature>
<feature type="transmembrane region" description="Helical" evidence="1">
    <location>
        <begin position="158"/>
        <end position="177"/>
    </location>
</feature>
<name>A0ABP6XMW4_9ACTN</name>
<gene>
    <name evidence="2" type="ORF">GCM10022197_26140</name>
</gene>
<keyword evidence="3" id="KW-1185">Reference proteome</keyword>
<dbReference type="RefSeq" id="WP_204910276.1">
    <property type="nucleotide sequence ID" value="NZ_BAAAYR010000003.1"/>
</dbReference>
<reference evidence="3" key="1">
    <citation type="journal article" date="2019" name="Int. J. Syst. Evol. Microbiol.">
        <title>The Global Catalogue of Microorganisms (GCM) 10K type strain sequencing project: providing services to taxonomists for standard genome sequencing and annotation.</title>
        <authorList>
            <consortium name="The Broad Institute Genomics Platform"/>
            <consortium name="The Broad Institute Genome Sequencing Center for Infectious Disease"/>
            <person name="Wu L."/>
            <person name="Ma J."/>
        </authorList>
    </citation>
    <scope>NUCLEOTIDE SEQUENCE [LARGE SCALE GENOMIC DNA]</scope>
    <source>
        <strain evidence="3">JCM 16540</strain>
    </source>
</reference>
<sequence>MTNQLKAHEEVRRVAAVAADYTQLQGLINVTTGLGLVLWGIGHPEWSGVVIAVGVVVGTTYYRHRFGRAVGRGSLLSSLGATLAAFVVCMVGYVVDGLTGWPVLVLPLLAAACFAVGYRIGYRHVGVTPAHWLAVGVLLLSAFAPLLGLGALGPRTGVVALGVAMAIIGLADHVRLVTTMKAVPRD</sequence>
<protein>
    <submittedName>
        <fullName evidence="2">Uncharacterized protein</fullName>
    </submittedName>
</protein>
<comment type="caution">
    <text evidence="2">The sequence shown here is derived from an EMBL/GenBank/DDBJ whole genome shotgun (WGS) entry which is preliminary data.</text>
</comment>
<dbReference type="EMBL" id="BAAAYR010000003">
    <property type="protein sequence ID" value="GAA3568629.1"/>
    <property type="molecule type" value="Genomic_DNA"/>
</dbReference>
<accession>A0ABP6XMW4</accession>
<keyword evidence="1" id="KW-0812">Transmembrane</keyword>
<feature type="transmembrane region" description="Helical" evidence="1">
    <location>
        <begin position="75"/>
        <end position="95"/>
    </location>
</feature>
<evidence type="ECO:0000313" key="2">
    <source>
        <dbReference type="EMBL" id="GAA3568629.1"/>
    </source>
</evidence>
<feature type="transmembrane region" description="Helical" evidence="1">
    <location>
        <begin position="46"/>
        <end position="63"/>
    </location>
</feature>
<evidence type="ECO:0000313" key="3">
    <source>
        <dbReference type="Proteomes" id="UP001500767"/>
    </source>
</evidence>
<keyword evidence="1" id="KW-1133">Transmembrane helix</keyword>
<keyword evidence="1" id="KW-0472">Membrane</keyword>